<reference evidence="9 10" key="1">
    <citation type="submission" date="2017-02" db="EMBL/GenBank/DDBJ databases">
        <authorList>
            <person name="Peterson S.W."/>
        </authorList>
    </citation>
    <scope>NUCLEOTIDE SEQUENCE [LARGE SCALE GENOMIC DNA]</scope>
    <source>
        <strain evidence="9 10">LSP_Lj1</strain>
    </source>
</reference>
<keyword evidence="5" id="KW-0949">S-adenosyl-L-methionine</keyword>
<dbReference type="Proteomes" id="UP000188342">
    <property type="component" value="Unassembled WGS sequence"/>
</dbReference>
<gene>
    <name evidence="9" type="ORF">FM114_15080</name>
</gene>
<dbReference type="InterPro" id="IPR050714">
    <property type="entry name" value="Cobalamin_biosynth_MTase"/>
</dbReference>
<evidence type="ECO:0000256" key="5">
    <source>
        <dbReference type="ARBA" id="ARBA00022691"/>
    </source>
</evidence>
<name>A0A1R4KK57_9ACTN</name>
<organism evidence="9 10">
    <name type="scientific">Luteococcus japonicus LSP_Lj1</name>
    <dbReference type="NCBI Taxonomy" id="1255658"/>
    <lineage>
        <taxon>Bacteria</taxon>
        <taxon>Bacillati</taxon>
        <taxon>Actinomycetota</taxon>
        <taxon>Actinomycetes</taxon>
        <taxon>Propionibacteriales</taxon>
        <taxon>Propionibacteriaceae</taxon>
        <taxon>Luteococcus</taxon>
    </lineage>
</organism>
<dbReference type="EC" id="2.1.1.-" evidence="9"/>
<evidence type="ECO:0000256" key="1">
    <source>
        <dbReference type="ARBA" id="ARBA00004953"/>
    </source>
</evidence>
<evidence type="ECO:0000313" key="9">
    <source>
        <dbReference type="EMBL" id="SJN44473.1"/>
    </source>
</evidence>
<dbReference type="InterPro" id="IPR041698">
    <property type="entry name" value="Methyltransf_25"/>
</dbReference>
<evidence type="ECO:0000256" key="6">
    <source>
        <dbReference type="SAM" id="MobiDB-lite"/>
    </source>
</evidence>
<dbReference type="STRING" id="1255658.FM114_15080"/>
<dbReference type="OrthoDB" id="9787825at2"/>
<dbReference type="InterPro" id="IPR014777">
    <property type="entry name" value="4pyrrole_Mease_sub1"/>
</dbReference>
<keyword evidence="3 9" id="KW-0489">Methyltransferase</keyword>
<sequence length="408" mass="42591">MTLRTADGPHLLVLGIGAEGWAGLTCSQREELLQADVVLGGARHLAMLPDVEGQRREPWPSPLREALPGLLGSLPAAAQVTVLASGDPLVSGIGTTLVELLGAERVEIDPAVSSVALARARMGWSAEGCAVVSVVGRPVELALRELAPGRRVLVLSSDETTPERLAALLTACGYGKSTLHVLGNLGSDRESRHGGCAEGWAGESPRLNIVALELAGPAEAGWAPGLPDDAYEHDGQITGRDLRASALSRLQPFPGEHLWDVAAGSGSLGIEWMRSHPSCRATAVEPSAGNAERARRNAHRLGVPGLRVVNGPTRDALADLEAPDAIFIGGDATCPGVLEACLDALRPGGRIVVHAVTLETERLLATALAERGGELTRLTVENSDASGSSTGWGPARTVTQWHWTRPSS</sequence>
<proteinExistence type="predicted"/>
<dbReference type="Pfam" id="PF13649">
    <property type="entry name" value="Methyltransf_25"/>
    <property type="match status" value="1"/>
</dbReference>
<dbReference type="NCBIfam" id="TIGR02469">
    <property type="entry name" value="CbiT"/>
    <property type="match status" value="1"/>
</dbReference>
<keyword evidence="4 9" id="KW-0808">Transferase</keyword>
<keyword evidence="10" id="KW-1185">Reference proteome</keyword>
<feature type="domain" description="Methyltransferase" evidence="8">
    <location>
        <begin position="260"/>
        <end position="349"/>
    </location>
</feature>
<keyword evidence="2" id="KW-0169">Cobalamin biosynthesis</keyword>
<dbReference type="SUPFAM" id="SSF53790">
    <property type="entry name" value="Tetrapyrrole methylase"/>
    <property type="match status" value="1"/>
</dbReference>
<evidence type="ECO:0000256" key="2">
    <source>
        <dbReference type="ARBA" id="ARBA00022573"/>
    </source>
</evidence>
<dbReference type="InterPro" id="IPR029063">
    <property type="entry name" value="SAM-dependent_MTases_sf"/>
</dbReference>
<dbReference type="InterPro" id="IPR012818">
    <property type="entry name" value="CbiE"/>
</dbReference>
<dbReference type="CDD" id="cd11644">
    <property type="entry name" value="Precorrin-6Y-MT"/>
    <property type="match status" value="1"/>
</dbReference>
<dbReference type="GO" id="GO:0008276">
    <property type="term" value="F:protein methyltransferase activity"/>
    <property type="evidence" value="ECO:0007669"/>
    <property type="project" value="InterPro"/>
</dbReference>
<dbReference type="AlphaFoldDB" id="A0A1R4KK57"/>
<dbReference type="Pfam" id="PF00590">
    <property type="entry name" value="TP_methylase"/>
    <property type="match status" value="1"/>
</dbReference>
<dbReference type="SUPFAM" id="SSF53335">
    <property type="entry name" value="S-adenosyl-L-methionine-dependent methyltransferases"/>
    <property type="match status" value="1"/>
</dbReference>
<dbReference type="InterPro" id="IPR035996">
    <property type="entry name" value="4pyrrol_Methylase_sf"/>
</dbReference>
<dbReference type="NCBIfam" id="TIGR02467">
    <property type="entry name" value="CbiE"/>
    <property type="match status" value="1"/>
</dbReference>
<feature type="domain" description="Tetrapyrrole methylase" evidence="7">
    <location>
        <begin position="11"/>
        <end position="190"/>
    </location>
</feature>
<dbReference type="EMBL" id="FUKQ01000059">
    <property type="protein sequence ID" value="SJN44473.1"/>
    <property type="molecule type" value="Genomic_DNA"/>
</dbReference>
<protein>
    <submittedName>
        <fullName evidence="9">Cobalt-precorrin-6y C5-methyltransferase / Cobalt-precorrin-6y C15-methyltransferase [decarboxylating]</fullName>
        <ecNumber evidence="9">2.1.1.-</ecNumber>
    </submittedName>
</protein>
<dbReference type="CDD" id="cd02440">
    <property type="entry name" value="AdoMet_MTases"/>
    <property type="match status" value="1"/>
</dbReference>
<evidence type="ECO:0000256" key="3">
    <source>
        <dbReference type="ARBA" id="ARBA00022603"/>
    </source>
</evidence>
<comment type="pathway">
    <text evidence="1">Cofactor biosynthesis; adenosylcobalamin biosynthesis.</text>
</comment>
<evidence type="ECO:0000313" key="10">
    <source>
        <dbReference type="Proteomes" id="UP000188342"/>
    </source>
</evidence>
<dbReference type="UniPathway" id="UPA00148"/>
<dbReference type="Gene3D" id="3.40.1010.10">
    <property type="entry name" value="Cobalt-precorrin-4 Transmethylase, Domain 1"/>
    <property type="match status" value="1"/>
</dbReference>
<dbReference type="InterPro" id="IPR006365">
    <property type="entry name" value="Cbl_synth_CobL"/>
</dbReference>
<evidence type="ECO:0000259" key="7">
    <source>
        <dbReference type="Pfam" id="PF00590"/>
    </source>
</evidence>
<dbReference type="InterPro" id="IPR014008">
    <property type="entry name" value="Cbl_synth_MTase_CbiT"/>
</dbReference>
<dbReference type="GO" id="GO:0032259">
    <property type="term" value="P:methylation"/>
    <property type="evidence" value="ECO:0007669"/>
    <property type="project" value="UniProtKB-KW"/>
</dbReference>
<dbReference type="PANTHER" id="PTHR43182:SF1">
    <property type="entry name" value="COBALT-PRECORRIN-7 C(5)-METHYLTRANSFERASE"/>
    <property type="match status" value="1"/>
</dbReference>
<evidence type="ECO:0000259" key="8">
    <source>
        <dbReference type="Pfam" id="PF13649"/>
    </source>
</evidence>
<dbReference type="RefSeq" id="WP_094765968.1">
    <property type="nucleotide sequence ID" value="NZ_FUKQ01000059.1"/>
</dbReference>
<dbReference type="PANTHER" id="PTHR43182">
    <property type="entry name" value="COBALT-PRECORRIN-6B C(15)-METHYLTRANSFERASE (DECARBOXYLATING)"/>
    <property type="match status" value="1"/>
</dbReference>
<dbReference type="GO" id="GO:0009236">
    <property type="term" value="P:cobalamin biosynthetic process"/>
    <property type="evidence" value="ECO:0007669"/>
    <property type="project" value="UniProtKB-UniPathway"/>
</dbReference>
<dbReference type="PIRSF" id="PIRSF036428">
    <property type="entry name" value="CobL"/>
    <property type="match status" value="1"/>
</dbReference>
<dbReference type="Gene3D" id="3.40.50.150">
    <property type="entry name" value="Vaccinia Virus protein VP39"/>
    <property type="match status" value="1"/>
</dbReference>
<evidence type="ECO:0000256" key="4">
    <source>
        <dbReference type="ARBA" id="ARBA00022679"/>
    </source>
</evidence>
<feature type="region of interest" description="Disordered" evidence="6">
    <location>
        <begin position="382"/>
        <end position="408"/>
    </location>
</feature>
<dbReference type="InterPro" id="IPR000878">
    <property type="entry name" value="4pyrrol_Mease"/>
</dbReference>
<accession>A0A1R4KK57</accession>